<dbReference type="VEuPathDB" id="FungiDB:GMDG_01514"/>
<feature type="compositionally biased region" description="Low complexity" evidence="1">
    <location>
        <begin position="11"/>
        <end position="31"/>
    </location>
</feature>
<proteinExistence type="predicted"/>
<feature type="compositionally biased region" description="Low complexity" evidence="1">
    <location>
        <begin position="297"/>
        <end position="307"/>
    </location>
</feature>
<dbReference type="GeneID" id="36291768"/>
<sequence length="401" mass="45186">MASLERWITRATSGGATSATEATEAAPGPTTQEIDDLVANQGGNMASKLADLRKPVEEERAYFNTMKEALEVFRGSHGDNYNAYPEALQDFARKQAQIQEESRHKRRHQDIEDEWEDPHLEGREEDTASTESRETAPTRRPIGRVKEPKVYKGESTRELNEVFPTEQSKVAFAAQYLEGHPMKEWDHRCATQVEGYIDLLDITGFEEFLRDLHVDPANRQHLAALKYNVAAQRKGQSIHKFVAYLEDLEREMDQYTEAQKTTHLLMKIHPEMRQRLLEGGHAGYKNSQRDEGGSSRGGSSNCRGSLSNRRDRFGSHRGFQHATPEPPKPTATKRMEIEVELQVGSEWHKAQALIDSGSDASTIQPLFAKEKGLECWDKAPLRARAVDGKDITIYGAATAQI</sequence>
<evidence type="ECO:0000313" key="2">
    <source>
        <dbReference type="EMBL" id="OAF55008.1"/>
    </source>
</evidence>
<feature type="region of interest" description="Disordered" evidence="1">
    <location>
        <begin position="96"/>
        <end position="145"/>
    </location>
</feature>
<dbReference type="Proteomes" id="UP000077154">
    <property type="component" value="Unassembled WGS sequence"/>
</dbReference>
<dbReference type="EMBL" id="KV441412">
    <property type="protein sequence ID" value="OAF55008.1"/>
    <property type="molecule type" value="Genomic_DNA"/>
</dbReference>
<reference evidence="2" key="1">
    <citation type="submission" date="2016-03" db="EMBL/GenBank/DDBJ databases">
        <title>Updated assembly of Pseudogymnoascus destructans, the fungus causing white-nose syndrome of bats.</title>
        <authorList>
            <person name="Palmer J.M."/>
            <person name="Drees K.P."/>
            <person name="Foster J.T."/>
            <person name="Lindner D.L."/>
        </authorList>
    </citation>
    <scope>NUCLEOTIDE SEQUENCE [LARGE SCALE GENOMIC DNA]</scope>
    <source>
        <strain evidence="2">20631-21</strain>
    </source>
</reference>
<feature type="region of interest" description="Disordered" evidence="1">
    <location>
        <begin position="1"/>
        <end position="35"/>
    </location>
</feature>
<dbReference type="AlphaFoldDB" id="A0A176ZYQ0"/>
<evidence type="ECO:0000256" key="1">
    <source>
        <dbReference type="SAM" id="MobiDB-lite"/>
    </source>
</evidence>
<feature type="compositionally biased region" description="Basic and acidic residues" evidence="1">
    <location>
        <begin position="117"/>
        <end position="137"/>
    </location>
</feature>
<name>A0A176ZYQ0_9PEZI</name>
<organism evidence="2">
    <name type="scientific">Pseudogymnoascus destructans</name>
    <dbReference type="NCBI Taxonomy" id="655981"/>
    <lineage>
        <taxon>Eukaryota</taxon>
        <taxon>Fungi</taxon>
        <taxon>Dikarya</taxon>
        <taxon>Ascomycota</taxon>
        <taxon>Pezizomycotina</taxon>
        <taxon>Leotiomycetes</taxon>
        <taxon>Thelebolales</taxon>
        <taxon>Thelebolaceae</taxon>
        <taxon>Pseudogymnoascus</taxon>
    </lineage>
</organism>
<dbReference type="RefSeq" id="XP_024320311.1">
    <property type="nucleotide sequence ID" value="XM_024472273.1"/>
</dbReference>
<accession>A0A176ZYQ0</accession>
<dbReference type="OrthoDB" id="5430838at2759"/>
<protein>
    <submittedName>
        <fullName evidence="2">Uncharacterized protein</fullName>
    </submittedName>
</protein>
<gene>
    <name evidence="2" type="ORF">VC83_08729</name>
</gene>
<feature type="region of interest" description="Disordered" evidence="1">
    <location>
        <begin position="282"/>
        <end position="332"/>
    </location>
</feature>